<dbReference type="GeneTree" id="ENSGT00530000063695"/>
<dbReference type="GO" id="GO:0008017">
    <property type="term" value="F:microtubule binding"/>
    <property type="evidence" value="ECO:0007669"/>
    <property type="project" value="TreeGrafter"/>
</dbReference>
<dbReference type="STRING" id="51511.ENSCSAVP00000007662"/>
<reference evidence="5" key="1">
    <citation type="submission" date="2003-08" db="EMBL/GenBank/DDBJ databases">
        <authorList>
            <person name="Birren B."/>
            <person name="Nusbaum C."/>
            <person name="Abebe A."/>
            <person name="Abouelleil A."/>
            <person name="Adekoya E."/>
            <person name="Ait-zahra M."/>
            <person name="Allen N."/>
            <person name="Allen T."/>
            <person name="An P."/>
            <person name="Anderson M."/>
            <person name="Anderson S."/>
            <person name="Arachchi H."/>
            <person name="Armbruster J."/>
            <person name="Bachantsang P."/>
            <person name="Baldwin J."/>
            <person name="Barry A."/>
            <person name="Bayul T."/>
            <person name="Blitshsteyn B."/>
            <person name="Bloom T."/>
            <person name="Blye J."/>
            <person name="Boguslavskiy L."/>
            <person name="Borowsky M."/>
            <person name="Boukhgalter B."/>
            <person name="Brunache A."/>
            <person name="Butler J."/>
            <person name="Calixte N."/>
            <person name="Calvo S."/>
            <person name="Camarata J."/>
            <person name="Campo K."/>
            <person name="Chang J."/>
            <person name="Cheshatsang Y."/>
            <person name="Citroen M."/>
            <person name="Collymore A."/>
            <person name="Considine T."/>
            <person name="Cook A."/>
            <person name="Cooke P."/>
            <person name="Corum B."/>
            <person name="Cuomo C."/>
            <person name="David R."/>
            <person name="Dawoe T."/>
            <person name="Degray S."/>
            <person name="Dodge S."/>
            <person name="Dooley K."/>
            <person name="Dorje P."/>
            <person name="Dorjee K."/>
            <person name="Dorris L."/>
            <person name="Duffey N."/>
            <person name="Dupes A."/>
            <person name="Elkins T."/>
            <person name="Engels R."/>
            <person name="Erickson J."/>
            <person name="Farina A."/>
            <person name="Faro S."/>
            <person name="Ferreira P."/>
            <person name="Fischer H."/>
            <person name="Fitzgerald M."/>
            <person name="Foley K."/>
            <person name="Gage D."/>
            <person name="Galagan J."/>
            <person name="Gearin G."/>
            <person name="Gnerre S."/>
            <person name="Gnirke A."/>
            <person name="Goyette A."/>
            <person name="Graham J."/>
            <person name="Grandbois E."/>
            <person name="Gyaltsen K."/>
            <person name="Hafez N."/>
            <person name="Hagopian D."/>
            <person name="Hagos B."/>
            <person name="Hall J."/>
            <person name="Hatcher B."/>
            <person name="Heller A."/>
            <person name="Higgins H."/>
            <person name="Honan T."/>
            <person name="Horn A."/>
            <person name="Houde N."/>
            <person name="Hughes L."/>
            <person name="Hulme W."/>
            <person name="Husby E."/>
            <person name="Iliev I."/>
            <person name="Jaffe D."/>
            <person name="Jones C."/>
            <person name="Kamal M."/>
            <person name="Kamat A."/>
            <person name="Kamvysselis M."/>
            <person name="Karlsson E."/>
            <person name="Kells C."/>
            <person name="Kieu A."/>
            <person name="Kisner P."/>
            <person name="Kodira C."/>
            <person name="Kulbokas E."/>
            <person name="Labutti K."/>
            <person name="Lama D."/>
            <person name="Landers T."/>
            <person name="Leger J."/>
            <person name="Levine S."/>
            <person name="Lewis D."/>
            <person name="Lewis T."/>
            <person name="Lindblad-toh K."/>
            <person name="Liu X."/>
            <person name="Lokyitsang T."/>
            <person name="Lokyitsang Y."/>
            <person name="Lucien O."/>
            <person name="Lui A."/>
            <person name="Ma L.J."/>
            <person name="Mabbitt R."/>
            <person name="Macdonald J."/>
            <person name="Maclean C."/>
            <person name="Major J."/>
            <person name="Manning J."/>
            <person name="Marabella R."/>
            <person name="Maru K."/>
            <person name="Matthews C."/>
            <person name="Mauceli E."/>
            <person name="Mccarthy M."/>
            <person name="Mcdonough S."/>
            <person name="Mcghee T."/>
            <person name="Meldrim J."/>
            <person name="Meneus L."/>
            <person name="Mesirov J."/>
            <person name="Mihalev A."/>
            <person name="Mihova T."/>
            <person name="Mikkelsen T."/>
            <person name="Mlenga V."/>
            <person name="Moru K."/>
            <person name="Mozes J."/>
            <person name="Mulrain L."/>
            <person name="Munson G."/>
            <person name="Naylor J."/>
            <person name="Newes C."/>
            <person name="Nguyen C."/>
            <person name="Nguyen N."/>
            <person name="Nguyen T."/>
            <person name="Nicol R."/>
            <person name="Nielsen C."/>
            <person name="Nizzari M."/>
            <person name="Norbu C."/>
            <person name="Norbu N."/>
            <person name="O'donnell P."/>
            <person name="Okoawo O."/>
            <person name="O'leary S."/>
            <person name="Omotosho B."/>
            <person name="O'neill K."/>
            <person name="Osman S."/>
            <person name="Parker S."/>
            <person name="Perrin D."/>
            <person name="Phunkhang P."/>
            <person name="Piqani B."/>
            <person name="Purcell S."/>
            <person name="Rachupka T."/>
            <person name="Ramasamy U."/>
            <person name="Rameau R."/>
            <person name="Ray V."/>
            <person name="Raymond C."/>
            <person name="Retta R."/>
            <person name="Richardson S."/>
            <person name="Rise C."/>
            <person name="Rodriguez J."/>
            <person name="Rogers J."/>
            <person name="Rogov P."/>
            <person name="Rutman M."/>
            <person name="Schupbach R."/>
            <person name="Seaman C."/>
            <person name="Settipalli S."/>
            <person name="Sharpe T."/>
            <person name="Sheridan J."/>
            <person name="Sherpa N."/>
            <person name="Shi J."/>
            <person name="Smirnov S."/>
            <person name="Smith C."/>
            <person name="Sougnez C."/>
            <person name="Spencer B."/>
            <person name="Stalker J."/>
            <person name="Stange-thomann N."/>
            <person name="Stavropoulos S."/>
            <person name="Stetson K."/>
            <person name="Stone C."/>
            <person name="Stone S."/>
            <person name="Stubbs M."/>
            <person name="Talamas J."/>
            <person name="Tchuinga P."/>
            <person name="Tenzing P."/>
            <person name="Tesfaye S."/>
            <person name="Theodore J."/>
            <person name="Thoulutsang Y."/>
            <person name="Topham K."/>
            <person name="Towey S."/>
            <person name="Tsamla T."/>
            <person name="Tsomo N."/>
            <person name="Vallee D."/>
            <person name="Vassiliev H."/>
            <person name="Venkataraman V."/>
            <person name="Vinson J."/>
            <person name="Vo A."/>
            <person name="Wade C."/>
            <person name="Wang S."/>
            <person name="Wangchuk T."/>
            <person name="Wangdi T."/>
            <person name="Whittaker C."/>
            <person name="Wilkinson J."/>
            <person name="Wu Y."/>
            <person name="Wyman D."/>
            <person name="Yadav S."/>
            <person name="Yang S."/>
            <person name="Yang X."/>
            <person name="Yeager S."/>
            <person name="Yee E."/>
            <person name="Young G."/>
            <person name="Zainoun J."/>
            <person name="Zembeck L."/>
            <person name="Zimmer A."/>
            <person name="Zody M."/>
            <person name="Lander E."/>
        </authorList>
    </citation>
    <scope>NUCLEOTIDE SEQUENCE [LARGE SCALE GENOMIC DNA]</scope>
</reference>
<evidence type="ECO:0000259" key="3">
    <source>
        <dbReference type="Pfam" id="PF14073"/>
    </source>
</evidence>
<proteinExistence type="predicted"/>
<dbReference type="eggNOG" id="ENOG502QTZR">
    <property type="taxonomic scope" value="Eukaryota"/>
</dbReference>
<dbReference type="HOGENOM" id="CLU_939967_0_0_1"/>
<dbReference type="SUPFAM" id="SSF57997">
    <property type="entry name" value="Tropomyosin"/>
    <property type="match status" value="1"/>
</dbReference>
<reference evidence="4" key="2">
    <citation type="submission" date="2025-08" db="UniProtKB">
        <authorList>
            <consortium name="Ensembl"/>
        </authorList>
    </citation>
    <scope>IDENTIFICATION</scope>
</reference>
<sequence length="331" mass="37748">MATSLFDEPPSIASYQDYPANKPFINSNIRRSPNKPVKAYPESSSQAVLSALKGLQDKIYNLELDRSKAEKNLKSLAAETSLYKDLLTKSQNSPTAKPAEALHSPQPGSRYSPSPNRERNTIGKTRNADTRCRLLERQLENMRRMVQCAERERGEALERQVALERERGRVTAENREAQAKLDQLKKLEHRFEDLASRKNKSEVKVKELEEKLKLEEHQRKLLSDKAAQFQTEAEKNRILMCHEVPVRDTSKPRKKSSKKKKKTTVIDAEKPTRKTPVTKRRNAPSPHYRLNLADVPFITGTSTSPSHAVSANLQRLLHDLKHHSPLYCNDA</sequence>
<dbReference type="Ensembl" id="ENSCSAVT00000007762.1">
    <property type="protein sequence ID" value="ENSCSAVP00000007662.1"/>
    <property type="gene ID" value="ENSCSAVG00000004581.1"/>
</dbReference>
<evidence type="ECO:0000313" key="5">
    <source>
        <dbReference type="Proteomes" id="UP000007875"/>
    </source>
</evidence>
<dbReference type="PANTHER" id="PTHR19336:SF9">
    <property type="entry name" value="SPINDLE POLE BODY PROTEIN PPC89"/>
    <property type="match status" value="1"/>
</dbReference>
<feature type="region of interest" description="Disordered" evidence="2">
    <location>
        <begin position="26"/>
        <end position="46"/>
    </location>
</feature>
<feature type="compositionally biased region" description="Basic and acidic residues" evidence="2">
    <location>
        <begin position="116"/>
        <end position="128"/>
    </location>
</feature>
<keyword evidence="5" id="KW-1185">Reference proteome</keyword>
<dbReference type="Pfam" id="PF14073">
    <property type="entry name" value="Cep57_CLD"/>
    <property type="match status" value="1"/>
</dbReference>
<dbReference type="InterPro" id="IPR051756">
    <property type="entry name" value="Centrosomal_MT-associated"/>
</dbReference>
<dbReference type="PANTHER" id="PTHR19336">
    <property type="entry name" value="UNCHARACTERIZED DUF1167"/>
    <property type="match status" value="1"/>
</dbReference>
<dbReference type="GO" id="GO:0043015">
    <property type="term" value="F:gamma-tubulin binding"/>
    <property type="evidence" value="ECO:0007669"/>
    <property type="project" value="InterPro"/>
</dbReference>
<name>H2YQQ4_CIOSA</name>
<dbReference type="AlphaFoldDB" id="H2YQQ4"/>
<protein>
    <recommendedName>
        <fullName evidence="3">Cep57 centrosome localisation domain-containing protein</fullName>
    </recommendedName>
</protein>
<evidence type="ECO:0000313" key="4">
    <source>
        <dbReference type="Ensembl" id="ENSCSAVP00000007662.1"/>
    </source>
</evidence>
<feature type="region of interest" description="Disordered" evidence="2">
    <location>
        <begin position="244"/>
        <end position="287"/>
    </location>
</feature>
<organism evidence="4 5">
    <name type="scientific">Ciona savignyi</name>
    <name type="common">Pacific transparent sea squirt</name>
    <dbReference type="NCBI Taxonomy" id="51511"/>
    <lineage>
        <taxon>Eukaryota</taxon>
        <taxon>Metazoa</taxon>
        <taxon>Chordata</taxon>
        <taxon>Tunicata</taxon>
        <taxon>Ascidiacea</taxon>
        <taxon>Phlebobranchia</taxon>
        <taxon>Cionidae</taxon>
        <taxon>Ciona</taxon>
    </lineage>
</organism>
<dbReference type="OMA" id="TQNNAEM"/>
<dbReference type="InterPro" id="IPR025913">
    <property type="entry name" value="Cep57_CLD"/>
</dbReference>
<dbReference type="GO" id="GO:0042802">
    <property type="term" value="F:identical protein binding"/>
    <property type="evidence" value="ECO:0007669"/>
    <property type="project" value="InterPro"/>
</dbReference>
<feature type="compositionally biased region" description="Polar residues" evidence="2">
    <location>
        <begin position="106"/>
        <end position="115"/>
    </location>
</feature>
<evidence type="ECO:0000256" key="2">
    <source>
        <dbReference type="SAM" id="MobiDB-lite"/>
    </source>
</evidence>
<dbReference type="Proteomes" id="UP000007875">
    <property type="component" value="Unassembled WGS sequence"/>
</dbReference>
<keyword evidence="1" id="KW-0175">Coiled coil</keyword>
<accession>H2YQQ4</accession>
<feature type="coiled-coil region" evidence="1">
    <location>
        <begin position="52"/>
        <end position="79"/>
    </location>
</feature>
<feature type="domain" description="Cep57 centrosome localisation" evidence="3">
    <location>
        <begin position="47"/>
        <end position="240"/>
    </location>
</feature>
<dbReference type="GO" id="GO:0005813">
    <property type="term" value="C:centrosome"/>
    <property type="evidence" value="ECO:0007669"/>
    <property type="project" value="TreeGrafter"/>
</dbReference>
<feature type="compositionally biased region" description="Basic residues" evidence="2">
    <location>
        <begin position="252"/>
        <end position="263"/>
    </location>
</feature>
<dbReference type="FunCoup" id="H2YQQ4">
    <property type="interactions" value="122"/>
</dbReference>
<reference evidence="4" key="3">
    <citation type="submission" date="2025-09" db="UniProtKB">
        <authorList>
            <consortium name="Ensembl"/>
        </authorList>
    </citation>
    <scope>IDENTIFICATION</scope>
</reference>
<evidence type="ECO:0000256" key="1">
    <source>
        <dbReference type="SAM" id="Coils"/>
    </source>
</evidence>
<dbReference type="InParanoid" id="H2YQQ4"/>
<feature type="region of interest" description="Disordered" evidence="2">
    <location>
        <begin position="88"/>
        <end position="128"/>
    </location>
</feature>